<evidence type="ECO:0008006" key="3">
    <source>
        <dbReference type="Google" id="ProtNLM"/>
    </source>
</evidence>
<feature type="non-terminal residue" evidence="1">
    <location>
        <position position="1"/>
    </location>
</feature>
<accession>A0A3D5N9M2</accession>
<dbReference type="InterPro" id="IPR009010">
    <property type="entry name" value="Asp_de-COase-like_dom_sf"/>
</dbReference>
<protein>
    <recommendedName>
        <fullName evidence="3">Molybdopterin dinucleotide-binding domain-containing protein</fullName>
    </recommendedName>
</protein>
<proteinExistence type="predicted"/>
<dbReference type="Gene3D" id="2.40.40.20">
    <property type="match status" value="1"/>
</dbReference>
<dbReference type="EMBL" id="DPOP01000089">
    <property type="protein sequence ID" value="HCW67664.1"/>
    <property type="molecule type" value="Genomic_DNA"/>
</dbReference>
<reference evidence="1 2" key="1">
    <citation type="journal article" date="2018" name="Nat. Biotechnol.">
        <title>A standardized bacterial taxonomy based on genome phylogeny substantially revises the tree of life.</title>
        <authorList>
            <person name="Parks D.H."/>
            <person name="Chuvochina M."/>
            <person name="Waite D.W."/>
            <person name="Rinke C."/>
            <person name="Skarshewski A."/>
            <person name="Chaumeil P.A."/>
            <person name="Hugenholtz P."/>
        </authorList>
    </citation>
    <scope>NUCLEOTIDE SEQUENCE [LARGE SCALE GENOMIC DNA]</scope>
    <source>
        <strain evidence="1">UBA9881</strain>
    </source>
</reference>
<comment type="caution">
    <text evidence="1">The sequence shown here is derived from an EMBL/GenBank/DDBJ whole genome shotgun (WGS) entry which is preliminary data.</text>
</comment>
<dbReference type="AlphaFoldDB" id="A0A3D5N9M2"/>
<dbReference type="RefSeq" id="WP_276651950.1">
    <property type="nucleotide sequence ID" value="NZ_DOOG01000051.1"/>
</dbReference>
<dbReference type="Proteomes" id="UP000264179">
    <property type="component" value="Unassembled WGS sequence"/>
</dbReference>
<evidence type="ECO:0000313" key="2">
    <source>
        <dbReference type="Proteomes" id="UP000264179"/>
    </source>
</evidence>
<sequence>RGDMRTRVETRGRNKPPRGLVFIPWFDASELINKVTLDATDPMSKQTDYKKCAIRIEKV</sequence>
<evidence type="ECO:0000313" key="1">
    <source>
        <dbReference type="EMBL" id="HCW67664.1"/>
    </source>
</evidence>
<gene>
    <name evidence="1" type="ORF">DHR80_10765</name>
</gene>
<organism evidence="1 2">
    <name type="scientific">Thalassospira lucentensis</name>
    <dbReference type="NCBI Taxonomy" id="168935"/>
    <lineage>
        <taxon>Bacteria</taxon>
        <taxon>Pseudomonadati</taxon>
        <taxon>Pseudomonadota</taxon>
        <taxon>Alphaproteobacteria</taxon>
        <taxon>Rhodospirillales</taxon>
        <taxon>Thalassospiraceae</taxon>
        <taxon>Thalassospira</taxon>
    </lineage>
</organism>
<name>A0A3D5N9M2_9PROT</name>
<dbReference type="SUPFAM" id="SSF50692">
    <property type="entry name" value="ADC-like"/>
    <property type="match status" value="1"/>
</dbReference>